<evidence type="ECO:0000313" key="2">
    <source>
        <dbReference type="EMBL" id="HHV70122.1"/>
    </source>
</evidence>
<proteinExistence type="predicted"/>
<comment type="caution">
    <text evidence="2">The sequence shown here is derived from an EMBL/GenBank/DDBJ whole genome shotgun (WGS) entry which is preliminary data.</text>
</comment>
<keyword evidence="1" id="KW-0472">Membrane</keyword>
<feature type="transmembrane region" description="Helical" evidence="1">
    <location>
        <begin position="57"/>
        <end position="83"/>
    </location>
</feature>
<feature type="transmembrane region" description="Helical" evidence="1">
    <location>
        <begin position="90"/>
        <end position="107"/>
    </location>
</feature>
<keyword evidence="1" id="KW-0812">Transmembrane</keyword>
<dbReference type="Proteomes" id="UP000551563">
    <property type="component" value="Unassembled WGS sequence"/>
</dbReference>
<dbReference type="RefSeq" id="WP_278502807.1">
    <property type="nucleotide sequence ID" value="NZ_CP122438.1"/>
</dbReference>
<dbReference type="EMBL" id="DUMN01000607">
    <property type="protein sequence ID" value="HHV70122.1"/>
    <property type="molecule type" value="Genomic_DNA"/>
</dbReference>
<evidence type="ECO:0000256" key="1">
    <source>
        <dbReference type="SAM" id="Phobius"/>
    </source>
</evidence>
<dbReference type="InterPro" id="IPR019690">
    <property type="entry name" value="DUF2569"/>
</dbReference>
<gene>
    <name evidence="2" type="ORF">GXX48_21190</name>
</gene>
<feature type="transmembrane region" description="Helical" evidence="1">
    <location>
        <begin position="12"/>
        <end position="37"/>
    </location>
</feature>
<protein>
    <submittedName>
        <fullName evidence="2">DUF2569 domain-containing protein</fullName>
    </submittedName>
</protein>
<keyword evidence="1" id="KW-1133">Transmembrane helix</keyword>
<feature type="transmembrane region" description="Helical" evidence="1">
    <location>
        <begin position="127"/>
        <end position="145"/>
    </location>
</feature>
<reference evidence="2 3" key="1">
    <citation type="journal article" date="2020" name="Biotechnol. Biofuels">
        <title>New insights from the biogas microbiome by comprehensive genome-resolved metagenomics of nearly 1600 species originating from multiple anaerobic digesters.</title>
        <authorList>
            <person name="Campanaro S."/>
            <person name="Treu L."/>
            <person name="Rodriguez-R L.M."/>
            <person name="Kovalovszki A."/>
            <person name="Ziels R.M."/>
            <person name="Maus I."/>
            <person name="Zhu X."/>
            <person name="Kougias P.G."/>
            <person name="Basile A."/>
            <person name="Luo G."/>
            <person name="Schluter A."/>
            <person name="Konstantinidis K.T."/>
            <person name="Angelidaki I."/>
        </authorList>
    </citation>
    <scope>NUCLEOTIDE SEQUENCE [LARGE SCALE GENOMIC DNA]</scope>
    <source>
        <strain evidence="2">AS04akNAM_66</strain>
    </source>
</reference>
<dbReference type="AlphaFoldDB" id="A0A7V6PFP8"/>
<dbReference type="Pfam" id="PF10754">
    <property type="entry name" value="DUF2569"/>
    <property type="match status" value="1"/>
</dbReference>
<name>A0A7V6PFP8_9HYPH</name>
<evidence type="ECO:0000313" key="3">
    <source>
        <dbReference type="Proteomes" id="UP000551563"/>
    </source>
</evidence>
<accession>A0A7V6PFP8</accession>
<organism evidence="2 3">
    <name type="scientific">Brucella intermedia</name>
    <dbReference type="NCBI Taxonomy" id="94625"/>
    <lineage>
        <taxon>Bacteria</taxon>
        <taxon>Pseudomonadati</taxon>
        <taxon>Pseudomonadota</taxon>
        <taxon>Alphaproteobacteria</taxon>
        <taxon>Hyphomicrobiales</taxon>
        <taxon>Brucellaceae</taxon>
        <taxon>Brucella/Ochrobactrum group</taxon>
        <taxon>Brucella</taxon>
    </lineage>
</organism>
<sequence>MFNDFFKKEPIGIGGFLLIPIVAVISSVIFISLDIFYTIEAFPREVIIEIYRDNILLGSSIVFVIILQVFLVILGILSLYFMVRRDIKTTGCLIAFFIIKVITLNIAKANLNELSYDFIIDGIEKTGQSFLSSSASLLFVPYLVLSRRVKNTFTRNQKSSI</sequence>